<protein>
    <submittedName>
        <fullName evidence="7">Uncharacterized protein</fullName>
    </submittedName>
</protein>
<dbReference type="PANTHER" id="PTHR31225:SF93">
    <property type="entry name" value="ALPHA-HUMULENE_(-)-(E)-BETA-CARYOPHYLLENE SYNTHASE"/>
    <property type="match status" value="1"/>
</dbReference>
<dbReference type="InterPro" id="IPR001906">
    <property type="entry name" value="Terpene_synth_N"/>
</dbReference>
<accession>A0ABQ8H2S1</accession>
<feature type="domain" description="Terpene synthase metal-binding" evidence="6">
    <location>
        <begin position="1201"/>
        <end position="1333"/>
    </location>
</feature>
<organism evidence="7 8">
    <name type="scientific">Xanthoceras sorbifolium</name>
    <dbReference type="NCBI Taxonomy" id="99658"/>
    <lineage>
        <taxon>Eukaryota</taxon>
        <taxon>Viridiplantae</taxon>
        <taxon>Streptophyta</taxon>
        <taxon>Embryophyta</taxon>
        <taxon>Tracheophyta</taxon>
        <taxon>Spermatophyta</taxon>
        <taxon>Magnoliopsida</taxon>
        <taxon>eudicotyledons</taxon>
        <taxon>Gunneridae</taxon>
        <taxon>Pentapetalae</taxon>
        <taxon>rosids</taxon>
        <taxon>malvids</taxon>
        <taxon>Sapindales</taxon>
        <taxon>Sapindaceae</taxon>
        <taxon>Xanthoceroideae</taxon>
        <taxon>Xanthoceras</taxon>
    </lineage>
</organism>
<evidence type="ECO:0000259" key="6">
    <source>
        <dbReference type="Pfam" id="PF03936"/>
    </source>
</evidence>
<evidence type="ECO:0000259" key="5">
    <source>
        <dbReference type="Pfam" id="PF01397"/>
    </source>
</evidence>
<keyword evidence="8" id="KW-1185">Reference proteome</keyword>
<gene>
    <name evidence="7" type="ORF">JRO89_XS15G0177400</name>
</gene>
<keyword evidence="3" id="KW-0456">Lyase</keyword>
<reference evidence="7 8" key="1">
    <citation type="submission" date="2021-02" db="EMBL/GenBank/DDBJ databases">
        <title>Plant Genome Project.</title>
        <authorList>
            <person name="Zhang R.-G."/>
        </authorList>
    </citation>
    <scope>NUCLEOTIDE SEQUENCE [LARGE SCALE GENOMIC DNA]</scope>
    <source>
        <tissue evidence="7">Leaves</tissue>
    </source>
</reference>
<dbReference type="Pfam" id="PF03936">
    <property type="entry name" value="Terpene_synth_C"/>
    <property type="match status" value="3"/>
</dbReference>
<feature type="domain" description="Terpene synthase N-terminal" evidence="5">
    <location>
        <begin position="989"/>
        <end position="1149"/>
    </location>
</feature>
<dbReference type="InterPro" id="IPR008949">
    <property type="entry name" value="Isoprenoid_synthase_dom_sf"/>
</dbReference>
<keyword evidence="1" id="KW-0479">Metal-binding</keyword>
<dbReference type="Gene3D" id="1.50.10.130">
    <property type="entry name" value="Terpene synthase, N-terminal domain"/>
    <property type="match status" value="4"/>
</dbReference>
<dbReference type="Pfam" id="PF01397">
    <property type="entry name" value="Terpene_synth"/>
    <property type="match status" value="4"/>
</dbReference>
<feature type="domain" description="Terpene synthase N-terminal" evidence="5">
    <location>
        <begin position="5"/>
        <end position="144"/>
    </location>
</feature>
<dbReference type="SUPFAM" id="SSF48576">
    <property type="entry name" value="Terpenoid synthases"/>
    <property type="match status" value="4"/>
</dbReference>
<dbReference type="PANTHER" id="PTHR31225">
    <property type="entry name" value="OS04G0344100 PROTEIN-RELATED"/>
    <property type="match status" value="1"/>
</dbReference>
<dbReference type="SUPFAM" id="SSF48239">
    <property type="entry name" value="Terpenoid cyclases/Protein prenyltransferases"/>
    <property type="match status" value="4"/>
</dbReference>
<dbReference type="SFLD" id="SFLDG01014">
    <property type="entry name" value="Terpene_Cyclase_Like_1_N-term"/>
    <property type="match status" value="4"/>
</dbReference>
<feature type="domain" description="Terpene synthase metal-binding" evidence="6">
    <location>
        <begin position="889"/>
        <end position="931"/>
    </location>
</feature>
<evidence type="ECO:0000256" key="3">
    <source>
        <dbReference type="ARBA" id="ARBA00023239"/>
    </source>
</evidence>
<evidence type="ECO:0000313" key="7">
    <source>
        <dbReference type="EMBL" id="KAH7544506.1"/>
    </source>
</evidence>
<sequence>MLMAPTNDPIEKVTLINSLSRLGVSYHLQAEIEEHLNHIFESQPSLPDDNDHDLYTTALLFRVLRQHGYKLSSNIFNKFKENNGAFKENLSNDAKGMLSLYEATHLRHHGEDILEEALVFSKDHLKSLAEKSSPHLAKQIINALETPLHKGMPRLEALKYISFYQEDESRNETLLLFAKLDFNSVQLLHQQELCHLSRWDISALDELPDYMKIIYSALLNIFDEIYNDLTEEERSYKFSYTKDTMKEMVKAYLAEAEWFYQNYVPPFNEYLRYSLISIGSFSYTAAKFLGMEEEIAGIDAFEWLQSRPKILTAAYVIARLKNDLIGHKEFNQTCGRHIEELKDKVEEMLMAPINDPVEKVNLINSLSRLGVSYYFRAEIEEHLTHIFEAQPSLLNDNDYDLYTTALLFRVLRQHGYKVSSSTFNKFKDNNGEFKENLTNDAKGMLSLYEATHLRHHGEDILEKALVFSKAHLKSLAEKSSPHLAKQIINALEIPLHKGMPRLEALKYISFYQEDESRNETLLLFAKLDFNRVQLLHQQELCHLSRWDISALEDLPVYMKIIYSSLLNIFDEIYNDLTEEDRFYKFSYTKDMMKGMVKAFFAEAEWFYQNYVPPFNEYLSSLISIGMFSYTAAEFLGMEKEIAGIDTFEWLQTRPKILTAAYQIVRLKNDLIGHKGFNQTYGRQIEELKDKVEEMLMAPINDPAEKVSLINSLSRLGVSYHFQVEIEEHLNHIFEAQPSLLDDNDYDLYITALLFRVLSQHDYKLSSSTFNKFKDNKGEFKENLTSDAKGMLSLYEASHLRHQGEDILEEALVFSKAHLKSLAEISSPHLAKQIINALEIPLHKGIPRLEAVKYISFYQEDASRNETLLLFAKLEFNRVQLLHQQELCHLSRWDSSALEDLPDYMKIIYSALLNIFDEIFNDLTEEERSYKFSFTKDMPSLPRPNAAEFWGMEKQIAGIDTFEWLKSRPKILRAAYRIVHLKNDLIGHKEFNQTYGRQIGELKDKVEEMLMAPINEPAEKVSLINSLSRLGVSYHFRAEIEEHLNHIFEALHNLLDDNDYDLYTTALLFRIFRHHGYKLNTFNKFKDNKGEFKENLTSDAKGMLSLYEATHLRHHGEDILEEALVFSKAHLKSLAEISSPHLAKQIINALEIPLHKGMPRLDALKYISFYQEDASRNENLLLFAKLDFNRVQLLHQQELCHLSRWDISALDDLPDYMKIIYSALLNIFDEIYNDMTEEERSYKFSYMKDTMKEMMKAYLVEAEWFYQNYVPPFDEYLRYSLISIGSFSYTAAKFLGMEEEIAGINAFEWLQSRPKILTAAYVIARLKNDLIGHKPTTVPMEILLRVANIGRLMEVTYKNIDGYTNPQYLQDDITKLFIEQIPI</sequence>
<evidence type="ECO:0000313" key="8">
    <source>
        <dbReference type="Proteomes" id="UP000827721"/>
    </source>
</evidence>
<dbReference type="InterPro" id="IPR050148">
    <property type="entry name" value="Terpene_synthase-like"/>
</dbReference>
<comment type="caution">
    <text evidence="7">The sequence shown here is derived from an EMBL/GenBank/DDBJ whole genome shotgun (WGS) entry which is preliminary data.</text>
</comment>
<feature type="domain" description="Terpene synthase N-terminal" evidence="5">
    <location>
        <begin position="328"/>
        <end position="491"/>
    </location>
</feature>
<dbReference type="InterPro" id="IPR008930">
    <property type="entry name" value="Terpenoid_cyclase/PrenylTrfase"/>
</dbReference>
<dbReference type="InterPro" id="IPR036965">
    <property type="entry name" value="Terpene_synth_N_sf"/>
</dbReference>
<keyword evidence="2" id="KW-0460">Magnesium</keyword>
<dbReference type="EMBL" id="JAFEMO010000015">
    <property type="protein sequence ID" value="KAH7544506.1"/>
    <property type="molecule type" value="Genomic_DNA"/>
</dbReference>
<proteinExistence type="inferred from homology"/>
<dbReference type="InterPro" id="IPR005630">
    <property type="entry name" value="Terpene_synthase_metal-bd"/>
</dbReference>
<feature type="domain" description="Terpene synthase N-terminal" evidence="5">
    <location>
        <begin position="678"/>
        <end position="837"/>
    </location>
</feature>
<name>A0ABQ8H2S1_9ROSI</name>
<evidence type="ECO:0000256" key="1">
    <source>
        <dbReference type="ARBA" id="ARBA00022723"/>
    </source>
</evidence>
<evidence type="ECO:0000256" key="2">
    <source>
        <dbReference type="ARBA" id="ARBA00022842"/>
    </source>
</evidence>
<comment type="similarity">
    <text evidence="4">Belongs to the terpene synthase family. Tpsa subfamily.</text>
</comment>
<evidence type="ECO:0000256" key="4">
    <source>
        <dbReference type="ARBA" id="ARBA00038405"/>
    </source>
</evidence>
<feature type="domain" description="Terpene synthase metal-binding" evidence="6">
    <location>
        <begin position="543"/>
        <end position="676"/>
    </location>
</feature>
<dbReference type="Proteomes" id="UP000827721">
    <property type="component" value="Unassembled WGS sequence"/>
</dbReference>
<dbReference type="Gene3D" id="1.10.600.10">
    <property type="entry name" value="Farnesyl Diphosphate Synthase"/>
    <property type="match status" value="5"/>
</dbReference>